<dbReference type="KEGG" id="req:REQ_10810"/>
<evidence type="ECO:0000313" key="1">
    <source>
        <dbReference type="EMBL" id="CBH47181.1"/>
    </source>
</evidence>
<dbReference type="EMBL" id="FN563149">
    <property type="protein sequence ID" value="CBH47181.1"/>
    <property type="molecule type" value="Genomic_DNA"/>
</dbReference>
<reference evidence="1" key="1">
    <citation type="journal article" date="2010" name="PLoS Genet.">
        <title>The genome of a pathogenic rhodococcus: cooptive virulence underpinned by key gene acquisitions.</title>
        <authorList>
            <person name="Letek M."/>
            <person name="Gonzalez P."/>
            <person name="Macarthur I."/>
            <person name="Rodriguez H."/>
            <person name="Freeman T.C."/>
            <person name="Valero-Rello A."/>
            <person name="Blanco M."/>
            <person name="Buckley T."/>
            <person name="Cherevach I."/>
            <person name="Fahey R."/>
            <person name="Hapeshi A."/>
            <person name="Holdstock J."/>
            <person name="Leadon D."/>
            <person name="Navas J."/>
            <person name="Ocampo A."/>
            <person name="Quail M.A."/>
            <person name="Sanders M."/>
            <person name="Scortti M.M."/>
            <person name="Prescott J.F."/>
            <person name="Fogarty U."/>
            <person name="Meijer W.G."/>
            <person name="Parkhill J."/>
            <person name="Bentley S.D."/>
            <person name="Vazquez-Boland J.A."/>
        </authorList>
    </citation>
    <scope>NUCLEOTIDE SEQUENCE [LARGE SCALE GENOMIC DNA]</scope>
    <source>
        <strain evidence="1 2">103S</strain>
    </source>
</reference>
<protein>
    <submittedName>
        <fullName evidence="1">Membrane protein</fullName>
    </submittedName>
</protein>
<sequence length="125" mass="13420">MARKHEYFTDLYTDALIGFAAFTHLPASVVKTALGYAIRADAGSGRILLATNSELGLADVRSDLDLWTVQVLQNSPAGAHPIAEETDRDLIVAYGRAVERLELEGAWSPVEVALDRPVTVVEGAA</sequence>
<gene>
    <name evidence="1" type="ordered locus">REQ_10810</name>
</gene>
<organism evidence="1">
    <name type="scientific">Rhodococcus hoagii (strain 103S)</name>
    <name type="common">Rhodococcus equi</name>
    <dbReference type="NCBI Taxonomy" id="685727"/>
    <lineage>
        <taxon>Bacteria</taxon>
        <taxon>Bacillati</taxon>
        <taxon>Actinomycetota</taxon>
        <taxon>Actinomycetes</taxon>
        <taxon>Mycobacteriales</taxon>
        <taxon>Nocardiaceae</taxon>
        <taxon>Prescottella</taxon>
    </lineage>
</organism>
<proteinExistence type="predicted"/>
<name>A0A3S5Y3T4_RHOH1</name>
<dbReference type="RefSeq" id="WP_005514920.1">
    <property type="nucleotide sequence ID" value="NC_014659.1"/>
</dbReference>
<dbReference type="Proteomes" id="UP001154400">
    <property type="component" value="Chromosome"/>
</dbReference>
<dbReference type="GeneID" id="57576767"/>
<dbReference type="AlphaFoldDB" id="A0A3S5Y3T4"/>
<evidence type="ECO:0000313" key="2">
    <source>
        <dbReference type="Proteomes" id="UP000006892"/>
    </source>
</evidence>
<accession>A0A3S5Y3T4</accession>